<evidence type="ECO:0000259" key="2">
    <source>
        <dbReference type="Pfam" id="PF01494"/>
    </source>
</evidence>
<accession>A0A3N1CZY7</accession>
<dbReference type="Proteomes" id="UP000272400">
    <property type="component" value="Unassembled WGS sequence"/>
</dbReference>
<dbReference type="OrthoDB" id="8670884at2"/>
<dbReference type="GO" id="GO:0008688">
    <property type="term" value="F:3-(3-hydroxyphenyl)propionate hydroxylase activity"/>
    <property type="evidence" value="ECO:0007669"/>
    <property type="project" value="TreeGrafter"/>
</dbReference>
<dbReference type="RefSeq" id="WP_123666177.1">
    <property type="nucleotide sequence ID" value="NZ_RJKE01000001.1"/>
</dbReference>
<dbReference type="InterPro" id="IPR036188">
    <property type="entry name" value="FAD/NAD-bd_sf"/>
</dbReference>
<comment type="caution">
    <text evidence="3">The sequence shown here is derived from an EMBL/GenBank/DDBJ whole genome shotgun (WGS) entry which is preliminary data.</text>
</comment>
<dbReference type="SUPFAM" id="SSF51905">
    <property type="entry name" value="FAD/NAD(P)-binding domain"/>
    <property type="match status" value="1"/>
</dbReference>
<keyword evidence="4" id="KW-1185">Reference proteome</keyword>
<evidence type="ECO:0000313" key="3">
    <source>
        <dbReference type="EMBL" id="ROO86816.1"/>
    </source>
</evidence>
<evidence type="ECO:0000256" key="1">
    <source>
        <dbReference type="ARBA" id="ARBA00023002"/>
    </source>
</evidence>
<keyword evidence="1" id="KW-0560">Oxidoreductase</keyword>
<dbReference type="InterPro" id="IPR002938">
    <property type="entry name" value="FAD-bd"/>
</dbReference>
<dbReference type="EMBL" id="RJKE01000001">
    <property type="protein sequence ID" value="ROO86816.1"/>
    <property type="molecule type" value="Genomic_DNA"/>
</dbReference>
<dbReference type="PANTHER" id="PTHR43476:SF3">
    <property type="entry name" value="FAD-BINDING MONOOXYGENASE"/>
    <property type="match status" value="1"/>
</dbReference>
<dbReference type="Gene3D" id="3.30.70.2450">
    <property type="match status" value="1"/>
</dbReference>
<evidence type="ECO:0000313" key="4">
    <source>
        <dbReference type="Proteomes" id="UP000272400"/>
    </source>
</evidence>
<dbReference type="GO" id="GO:0019622">
    <property type="term" value="P:3-(3-hydroxy)phenylpropionate catabolic process"/>
    <property type="evidence" value="ECO:0007669"/>
    <property type="project" value="TreeGrafter"/>
</dbReference>
<dbReference type="InterPro" id="IPR050631">
    <property type="entry name" value="PheA/TfdB_FAD_monoxygenase"/>
</dbReference>
<organism evidence="3 4">
    <name type="scientific">Actinocorallia herbida</name>
    <dbReference type="NCBI Taxonomy" id="58109"/>
    <lineage>
        <taxon>Bacteria</taxon>
        <taxon>Bacillati</taxon>
        <taxon>Actinomycetota</taxon>
        <taxon>Actinomycetes</taxon>
        <taxon>Streptosporangiales</taxon>
        <taxon>Thermomonosporaceae</taxon>
        <taxon>Actinocorallia</taxon>
    </lineage>
</organism>
<dbReference type="Pfam" id="PF01494">
    <property type="entry name" value="FAD_binding_3"/>
    <property type="match status" value="1"/>
</dbReference>
<dbReference type="PRINTS" id="PR00420">
    <property type="entry name" value="RNGMNOXGNASE"/>
</dbReference>
<feature type="domain" description="FAD-binding" evidence="2">
    <location>
        <begin position="4"/>
        <end position="351"/>
    </location>
</feature>
<gene>
    <name evidence="3" type="ORF">EDD29_4398</name>
</gene>
<dbReference type="AlphaFoldDB" id="A0A3N1CZY7"/>
<dbReference type="PANTHER" id="PTHR43476">
    <property type="entry name" value="3-(3-HYDROXY-PHENYL)PROPIONATE/3-HYDROXYCINNAMIC ACID HYDROXYLASE"/>
    <property type="match status" value="1"/>
</dbReference>
<reference evidence="3 4" key="1">
    <citation type="submission" date="2018-11" db="EMBL/GenBank/DDBJ databases">
        <title>Sequencing the genomes of 1000 actinobacteria strains.</title>
        <authorList>
            <person name="Klenk H.-P."/>
        </authorList>
    </citation>
    <scope>NUCLEOTIDE SEQUENCE [LARGE SCALE GENOMIC DNA]</scope>
    <source>
        <strain evidence="3 4">DSM 44254</strain>
    </source>
</reference>
<name>A0A3N1CZY7_9ACTN</name>
<dbReference type="PROSITE" id="PS51257">
    <property type="entry name" value="PROKAR_LIPOPROTEIN"/>
    <property type="match status" value="1"/>
</dbReference>
<sequence>MSERTPVLIVGAGPTGTACAILLARYGVPSLVVERHPEVYRLPRAVHLDDEVLRVLQALGVADAFTGISRPAPGMRLLDARLRPMAEFHRDRLVGEHGWPESNLFDQPDLELLLRAELAGHPEARLLTGVEVEKIEPGDAARPAVAVLRDVDGGAVRTVEAQAVLGCDGANSLVRATIGAEMRDLRFTEQWLVIDVRCAHRLGEYDGVDQICDPRRAATFMRIGAERYRWEFRMRDGETPEELTRPESLTRLLAPWTGDLPFAELEVIRSASYTFKARVADRWRAGRLFLLGDAAHLTPPFIGQGMCAGLRDAANLSWKLAAAGADPVAGDGLLDTYQSERAPHVTTVVKTAVSIGRAMTGGQDKTAFVRRALLGVLTRIAAVRHAMTKSVSPPLGRGPLVAGGRLAGTFLPQPSLTVDGAAHRLDDLLGTGFTVVTRLPATPSLTGLAADLNAVVVHAGPDRTEILRPDGSRTTGHEDVLAGWLSGGRAVAAVVRPDRTVLTSFAELTRLPAADWRKLLPPTTP</sequence>
<dbReference type="Gene3D" id="3.50.50.60">
    <property type="entry name" value="FAD/NAD(P)-binding domain"/>
    <property type="match status" value="1"/>
</dbReference>
<dbReference type="NCBIfam" id="NF004829">
    <property type="entry name" value="PRK06183.1-3"/>
    <property type="match status" value="1"/>
</dbReference>
<dbReference type="GO" id="GO:0071949">
    <property type="term" value="F:FAD binding"/>
    <property type="evidence" value="ECO:0007669"/>
    <property type="project" value="InterPro"/>
</dbReference>
<proteinExistence type="predicted"/>
<protein>
    <submittedName>
        <fullName evidence="3">3-(3-hydroxy-phenyl)propionate hydroxylase</fullName>
    </submittedName>
</protein>